<comment type="similarity">
    <text evidence="1">Belongs to the bleomycin resistance protein family.</text>
</comment>
<dbReference type="SUPFAM" id="SSF54593">
    <property type="entry name" value="Glyoxalase/Bleomycin resistance protein/Dihydroxybiphenyl dioxygenase"/>
    <property type="match status" value="1"/>
</dbReference>
<dbReference type="KEGG" id="mee:DA075_16025"/>
<evidence type="ECO:0000256" key="1">
    <source>
        <dbReference type="ARBA" id="ARBA00011051"/>
    </source>
</evidence>
<organism evidence="5 6">
    <name type="scientific">Methylobacterium currus</name>
    <dbReference type="NCBI Taxonomy" id="2051553"/>
    <lineage>
        <taxon>Bacteria</taxon>
        <taxon>Pseudomonadati</taxon>
        <taxon>Pseudomonadota</taxon>
        <taxon>Alphaproteobacteria</taxon>
        <taxon>Hyphomicrobiales</taxon>
        <taxon>Methylobacteriaceae</taxon>
        <taxon>Methylobacterium</taxon>
    </lineage>
</organism>
<protein>
    <recommendedName>
        <fullName evidence="2">Bleomycin resistance protein</fullName>
    </recommendedName>
</protein>
<dbReference type="Gene3D" id="3.10.180.10">
    <property type="entry name" value="2,3-Dihydroxybiphenyl 1,2-Dioxygenase, domain 1"/>
    <property type="match status" value="1"/>
</dbReference>
<dbReference type="GO" id="GO:0046677">
    <property type="term" value="P:response to antibiotic"/>
    <property type="evidence" value="ECO:0007669"/>
    <property type="project" value="UniProtKB-KW"/>
</dbReference>
<evidence type="ECO:0000313" key="6">
    <source>
        <dbReference type="Proteomes" id="UP000244755"/>
    </source>
</evidence>
<dbReference type="RefSeq" id="WP_099954078.1">
    <property type="nucleotide sequence ID" value="NZ_CP028843.1"/>
</dbReference>
<keyword evidence="3" id="KW-0046">Antibiotic resistance</keyword>
<evidence type="ECO:0000313" key="5">
    <source>
        <dbReference type="EMBL" id="AWB22242.1"/>
    </source>
</evidence>
<dbReference type="InterPro" id="IPR037523">
    <property type="entry name" value="VOC_core"/>
</dbReference>
<sequence length="146" mass="16475">MTDTLTRATLVPELVVADLAASLRFWIDLIGFRVAYDRPENNFAYLDRDGAQVMLNQYNPSARHWLTGPMERPFGRGINLQIEVASVEPILARLEEAGWPLFMAVEDAWYRAGAIEVGQRQFLVQDPDGYLLRLGAKLGERPAGER</sequence>
<dbReference type="InterPro" id="IPR000335">
    <property type="entry name" value="Bleomycin-R"/>
</dbReference>
<keyword evidence="6" id="KW-1185">Reference proteome</keyword>
<gene>
    <name evidence="5" type="ORF">DA075_16025</name>
</gene>
<name>A0A2R4WL17_9HYPH</name>
<dbReference type="Pfam" id="PF00903">
    <property type="entry name" value="Glyoxalase"/>
    <property type="match status" value="1"/>
</dbReference>
<dbReference type="InterPro" id="IPR004360">
    <property type="entry name" value="Glyas_Fos-R_dOase_dom"/>
</dbReference>
<dbReference type="CDD" id="cd08349">
    <property type="entry name" value="BLMA_like"/>
    <property type="match status" value="1"/>
</dbReference>
<evidence type="ECO:0000256" key="2">
    <source>
        <dbReference type="ARBA" id="ARBA00021572"/>
    </source>
</evidence>
<dbReference type="OrthoDB" id="284897at2"/>
<accession>A0A2R4WL17</accession>
<dbReference type="AlphaFoldDB" id="A0A2R4WL17"/>
<proteinExistence type="inferred from homology"/>
<reference evidence="5 6" key="1">
    <citation type="submission" date="2018-04" db="EMBL/GenBank/DDBJ databases">
        <title>Methylobacterium sp. PR1016A genome.</title>
        <authorList>
            <person name="Park W."/>
        </authorList>
    </citation>
    <scope>NUCLEOTIDE SEQUENCE [LARGE SCALE GENOMIC DNA]</scope>
    <source>
        <strain evidence="5 6">PR1016A</strain>
    </source>
</reference>
<dbReference type="EMBL" id="CP028843">
    <property type="protein sequence ID" value="AWB22242.1"/>
    <property type="molecule type" value="Genomic_DNA"/>
</dbReference>
<dbReference type="Proteomes" id="UP000244755">
    <property type="component" value="Chromosome 1"/>
</dbReference>
<dbReference type="PROSITE" id="PS51819">
    <property type="entry name" value="VOC"/>
    <property type="match status" value="1"/>
</dbReference>
<feature type="domain" description="VOC" evidence="4">
    <location>
        <begin position="7"/>
        <end position="137"/>
    </location>
</feature>
<evidence type="ECO:0000259" key="4">
    <source>
        <dbReference type="PROSITE" id="PS51819"/>
    </source>
</evidence>
<dbReference type="InterPro" id="IPR029068">
    <property type="entry name" value="Glyas_Bleomycin-R_OHBP_Dase"/>
</dbReference>
<evidence type="ECO:0000256" key="3">
    <source>
        <dbReference type="ARBA" id="ARBA00023251"/>
    </source>
</evidence>